<organism evidence="2 3">
    <name type="scientific">Artemia franciscana</name>
    <name type="common">Brine shrimp</name>
    <name type="synonym">Artemia sanfranciscana</name>
    <dbReference type="NCBI Taxonomy" id="6661"/>
    <lineage>
        <taxon>Eukaryota</taxon>
        <taxon>Metazoa</taxon>
        <taxon>Ecdysozoa</taxon>
        <taxon>Arthropoda</taxon>
        <taxon>Crustacea</taxon>
        <taxon>Branchiopoda</taxon>
        <taxon>Anostraca</taxon>
        <taxon>Artemiidae</taxon>
        <taxon>Artemia</taxon>
    </lineage>
</organism>
<accession>A0AA88L4B8</accession>
<evidence type="ECO:0000256" key="1">
    <source>
        <dbReference type="SAM" id="MobiDB-lite"/>
    </source>
</evidence>
<comment type="caution">
    <text evidence="2">The sequence shown here is derived from an EMBL/GenBank/DDBJ whole genome shotgun (WGS) entry which is preliminary data.</text>
</comment>
<dbReference type="EMBL" id="JAVRJZ010000015">
    <property type="protein sequence ID" value="KAK2712439.1"/>
    <property type="molecule type" value="Genomic_DNA"/>
</dbReference>
<feature type="region of interest" description="Disordered" evidence="1">
    <location>
        <begin position="311"/>
        <end position="334"/>
    </location>
</feature>
<sequence length="334" mass="39507">MVPSLASHPGQKRAKAEKNRKHRKKLNRENRFTIWNSFWEEQYESRLKWLASCVRLAPVNRQTVEFTEQKFKKNESRLYFLPKVNAPDVKYLPSSLTIQFMFDDFVKKNLDVTISVESYRCILKTINISLRMPVSDACPTYERYSERNNDDDVNDEDPDASENDSPNKRVYGFDLQKVILNALRMPVSDACPTYERYSERNNDDDVNDEDPGQELDSLWKDEWLLHIDMARKATHKYQEDASENDSPNKRVNWTSNKRACTKKVKLPHLNAIVEAEFRKRSRNMFYRTSFDSDEMLLSDFLQKSFNHTKIQDPDSIPRGISKEKRRPLWKNYTP</sequence>
<feature type="region of interest" description="Disordered" evidence="1">
    <location>
        <begin position="1"/>
        <end position="23"/>
    </location>
</feature>
<name>A0AA88L4B8_ARTSF</name>
<feature type="compositionally biased region" description="Acidic residues" evidence="1">
    <location>
        <begin position="151"/>
        <end position="162"/>
    </location>
</feature>
<evidence type="ECO:0000313" key="3">
    <source>
        <dbReference type="Proteomes" id="UP001187531"/>
    </source>
</evidence>
<keyword evidence="3" id="KW-1185">Reference proteome</keyword>
<dbReference type="Proteomes" id="UP001187531">
    <property type="component" value="Unassembled WGS sequence"/>
</dbReference>
<proteinExistence type="predicted"/>
<feature type="compositionally biased region" description="Basic residues" evidence="1">
    <location>
        <begin position="10"/>
        <end position="23"/>
    </location>
</feature>
<reference evidence="2" key="1">
    <citation type="submission" date="2023-07" db="EMBL/GenBank/DDBJ databases">
        <title>Chromosome-level genome assembly of Artemia franciscana.</title>
        <authorList>
            <person name="Jo E."/>
        </authorList>
    </citation>
    <scope>NUCLEOTIDE SEQUENCE</scope>
    <source>
        <tissue evidence="2">Whole body</tissue>
    </source>
</reference>
<protein>
    <submittedName>
        <fullName evidence="2">Uncharacterized protein</fullName>
    </submittedName>
</protein>
<evidence type="ECO:0000313" key="2">
    <source>
        <dbReference type="EMBL" id="KAK2712439.1"/>
    </source>
</evidence>
<feature type="region of interest" description="Disordered" evidence="1">
    <location>
        <begin position="141"/>
        <end position="168"/>
    </location>
</feature>
<gene>
    <name evidence="2" type="ORF">QYM36_011208</name>
</gene>
<dbReference type="AlphaFoldDB" id="A0AA88L4B8"/>